<dbReference type="PANTHER" id="PTHR43132:SF2">
    <property type="entry name" value="ARSENICAL RESISTANCE OPERON REPRESSOR ARSR-RELATED"/>
    <property type="match status" value="1"/>
</dbReference>
<accession>H1Z1W2</accession>
<dbReference type="InterPro" id="IPR036388">
    <property type="entry name" value="WH-like_DNA-bd_sf"/>
</dbReference>
<gene>
    <name evidence="5" type="ORF">Metlim_1320</name>
</gene>
<dbReference type="SUPFAM" id="SSF46785">
    <property type="entry name" value="Winged helix' DNA-binding domain"/>
    <property type="match status" value="1"/>
</dbReference>
<dbReference type="Pfam" id="PF01022">
    <property type="entry name" value="HTH_5"/>
    <property type="match status" value="1"/>
</dbReference>
<evidence type="ECO:0000256" key="2">
    <source>
        <dbReference type="ARBA" id="ARBA00023125"/>
    </source>
</evidence>
<protein>
    <submittedName>
        <fullName evidence="5">Regulatory protein ArsR</fullName>
    </submittedName>
</protein>
<sequence>MDNFGLDKNLPCSIEKNLCDCGGIKGLIDAIPEKDEILEMSGLFSAASDPIRMTILEMLNIHKLCVCIIKQALEIPDSKLSYHLKILQNSGLIRGEAEGTWIIYRLTEKGEIFMDKLSTLKISETSI</sequence>
<dbReference type="NCBIfam" id="NF033788">
    <property type="entry name" value="HTH_metalloreg"/>
    <property type="match status" value="1"/>
</dbReference>
<keyword evidence="2" id="KW-0238">DNA-binding</keyword>
<dbReference type="PROSITE" id="PS50987">
    <property type="entry name" value="HTH_ARSR_2"/>
    <property type="match status" value="1"/>
</dbReference>
<dbReference type="InterPro" id="IPR011991">
    <property type="entry name" value="ArsR-like_HTH"/>
</dbReference>
<keyword evidence="3" id="KW-0804">Transcription</keyword>
<feature type="domain" description="HTH arsR-type" evidence="4">
    <location>
        <begin position="32"/>
        <end position="127"/>
    </location>
</feature>
<dbReference type="GO" id="GO:0003677">
    <property type="term" value="F:DNA binding"/>
    <property type="evidence" value="ECO:0007669"/>
    <property type="project" value="UniProtKB-KW"/>
</dbReference>
<dbReference type="Gene3D" id="1.10.10.10">
    <property type="entry name" value="Winged helix-like DNA-binding domain superfamily/Winged helix DNA-binding domain"/>
    <property type="match status" value="1"/>
</dbReference>
<keyword evidence="1" id="KW-0805">Transcription regulation</keyword>
<proteinExistence type="predicted"/>
<evidence type="ECO:0000256" key="1">
    <source>
        <dbReference type="ARBA" id="ARBA00023015"/>
    </source>
</evidence>
<evidence type="ECO:0000256" key="3">
    <source>
        <dbReference type="ARBA" id="ARBA00023163"/>
    </source>
</evidence>
<keyword evidence="6" id="KW-1185">Reference proteome</keyword>
<dbReference type="Proteomes" id="UP000005741">
    <property type="component" value="Chromosome"/>
</dbReference>
<dbReference type="InterPro" id="IPR001845">
    <property type="entry name" value="HTH_ArsR_DNA-bd_dom"/>
</dbReference>
<dbReference type="InterPro" id="IPR036390">
    <property type="entry name" value="WH_DNA-bd_sf"/>
</dbReference>
<dbReference type="HOGENOM" id="CLU_097806_7_3_2"/>
<dbReference type="SMART" id="SM00418">
    <property type="entry name" value="HTH_ARSR"/>
    <property type="match status" value="1"/>
</dbReference>
<dbReference type="RefSeq" id="WP_004077182.1">
    <property type="nucleotide sequence ID" value="NZ_CM001436.1"/>
</dbReference>
<dbReference type="GO" id="GO:0003700">
    <property type="term" value="F:DNA-binding transcription factor activity"/>
    <property type="evidence" value="ECO:0007669"/>
    <property type="project" value="InterPro"/>
</dbReference>
<evidence type="ECO:0000313" key="5">
    <source>
        <dbReference type="EMBL" id="EHQ35429.1"/>
    </source>
</evidence>
<dbReference type="InParanoid" id="H1Z1W2"/>
<name>H1Z1W2_9EURY</name>
<dbReference type="PRINTS" id="PR00778">
    <property type="entry name" value="HTHARSR"/>
</dbReference>
<dbReference type="InterPro" id="IPR051011">
    <property type="entry name" value="Metal_resp_trans_reg"/>
</dbReference>
<reference evidence="5 6" key="1">
    <citation type="submission" date="2011-10" db="EMBL/GenBank/DDBJ databases">
        <title>The Improved High-Quality Draft genome of Methanoplanus limicola DSM 2279.</title>
        <authorList>
            <consortium name="US DOE Joint Genome Institute (JGI-PGF)"/>
            <person name="Lucas S."/>
            <person name="Copeland A."/>
            <person name="Lapidus A."/>
            <person name="Glavina del Rio T."/>
            <person name="Dalin E."/>
            <person name="Tice H."/>
            <person name="Bruce D."/>
            <person name="Goodwin L."/>
            <person name="Pitluck S."/>
            <person name="Peters L."/>
            <person name="Mikhailova N."/>
            <person name="Lu M."/>
            <person name="Kyrpides N."/>
            <person name="Mavromatis K."/>
            <person name="Ivanova N."/>
            <person name="Markowitz V."/>
            <person name="Cheng J.-F."/>
            <person name="Hugenholtz P."/>
            <person name="Woyke T."/>
            <person name="Wu D."/>
            <person name="Wirth R."/>
            <person name="Brambilla E.-M."/>
            <person name="Klenk H.-P."/>
            <person name="Eisen J.A."/>
        </authorList>
    </citation>
    <scope>NUCLEOTIDE SEQUENCE [LARGE SCALE GENOMIC DNA]</scope>
    <source>
        <strain evidence="5 6">DSM 2279</strain>
    </source>
</reference>
<evidence type="ECO:0000259" key="4">
    <source>
        <dbReference type="PROSITE" id="PS50987"/>
    </source>
</evidence>
<evidence type="ECO:0000313" key="6">
    <source>
        <dbReference type="Proteomes" id="UP000005741"/>
    </source>
</evidence>
<organism evidence="5 6">
    <name type="scientific">Methanoplanus limicola DSM 2279</name>
    <dbReference type="NCBI Taxonomy" id="937775"/>
    <lineage>
        <taxon>Archaea</taxon>
        <taxon>Methanobacteriati</taxon>
        <taxon>Methanobacteriota</taxon>
        <taxon>Stenosarchaea group</taxon>
        <taxon>Methanomicrobia</taxon>
        <taxon>Methanomicrobiales</taxon>
        <taxon>Methanomicrobiaceae</taxon>
        <taxon>Methanoplanus</taxon>
    </lineage>
</organism>
<dbReference type="STRING" id="937775.Metlim_1320"/>
<dbReference type="AlphaFoldDB" id="H1Z1W2"/>
<dbReference type="CDD" id="cd00090">
    <property type="entry name" value="HTH_ARSR"/>
    <property type="match status" value="1"/>
</dbReference>
<dbReference type="EMBL" id="CM001436">
    <property type="protein sequence ID" value="EHQ35429.1"/>
    <property type="molecule type" value="Genomic_DNA"/>
</dbReference>
<dbReference type="PANTHER" id="PTHR43132">
    <property type="entry name" value="ARSENICAL RESISTANCE OPERON REPRESSOR ARSR-RELATED"/>
    <property type="match status" value="1"/>
</dbReference>
<dbReference type="FunCoup" id="H1Z1W2">
    <property type="interactions" value="5"/>
</dbReference>